<comment type="similarity">
    <text evidence="1 4">Belongs to the short-chain dehydrogenases/reductases (SDR) family.</text>
</comment>
<dbReference type="AlphaFoldDB" id="A0AAN7ELZ8"/>
<dbReference type="Pfam" id="PF00106">
    <property type="entry name" value="adh_short"/>
    <property type="match status" value="1"/>
</dbReference>
<evidence type="ECO:0000256" key="1">
    <source>
        <dbReference type="ARBA" id="ARBA00006484"/>
    </source>
</evidence>
<proteinExistence type="inferred from homology"/>
<evidence type="ECO:0000313" key="7">
    <source>
        <dbReference type="Proteomes" id="UP001324115"/>
    </source>
</evidence>
<keyword evidence="5" id="KW-1133">Transmembrane helix</keyword>
<reference evidence="6 7" key="1">
    <citation type="journal article" date="2023" name="G3 (Bethesda)">
        <title>A haplotype-resolved chromosome-scale genome for Quercus rubra L. provides insights into the genetics of adaptive traits for red oak species.</title>
        <authorList>
            <person name="Kapoor B."/>
            <person name="Jenkins J."/>
            <person name="Schmutz J."/>
            <person name="Zhebentyayeva T."/>
            <person name="Kuelheim C."/>
            <person name="Coggeshall M."/>
            <person name="Heim C."/>
            <person name="Lasky J.R."/>
            <person name="Leites L."/>
            <person name="Islam-Faridi N."/>
            <person name="Romero-Severson J."/>
            <person name="DeLeo V.L."/>
            <person name="Lucas S.M."/>
            <person name="Lazic D."/>
            <person name="Gailing O."/>
            <person name="Carlson J."/>
            <person name="Staton M."/>
        </authorList>
    </citation>
    <scope>NUCLEOTIDE SEQUENCE [LARGE SCALE GENOMIC DNA]</scope>
    <source>
        <strain evidence="6">Pseudo-F2</strain>
    </source>
</reference>
<dbReference type="InterPro" id="IPR036291">
    <property type="entry name" value="NAD(P)-bd_dom_sf"/>
</dbReference>
<dbReference type="PRINTS" id="PR00081">
    <property type="entry name" value="GDHRDH"/>
</dbReference>
<accession>A0AAN7ELZ8</accession>
<dbReference type="PANTHER" id="PTHR43490:SF131">
    <property type="entry name" value="SALUTARIDINE REDUCTASE-LIKE ISOFORM X2"/>
    <property type="match status" value="1"/>
</dbReference>
<keyword evidence="5" id="KW-0812">Transmembrane</keyword>
<dbReference type="Gene3D" id="3.40.50.720">
    <property type="entry name" value="NAD(P)-binding Rossmann-like Domain"/>
    <property type="match status" value="1"/>
</dbReference>
<dbReference type="GO" id="GO:0016491">
    <property type="term" value="F:oxidoreductase activity"/>
    <property type="evidence" value="ECO:0007669"/>
    <property type="project" value="UniProtKB-KW"/>
</dbReference>
<protein>
    <submittedName>
        <fullName evidence="6">Uncharacterized protein</fullName>
    </submittedName>
</protein>
<keyword evidence="3" id="KW-0560">Oxidoreductase</keyword>
<evidence type="ECO:0000256" key="3">
    <source>
        <dbReference type="ARBA" id="ARBA00023002"/>
    </source>
</evidence>
<feature type="transmembrane region" description="Helical" evidence="5">
    <location>
        <begin position="6"/>
        <end position="25"/>
    </location>
</feature>
<dbReference type="Proteomes" id="UP001324115">
    <property type="component" value="Unassembled WGS sequence"/>
</dbReference>
<keyword evidence="2" id="KW-0521">NADP</keyword>
<dbReference type="GO" id="GO:0016020">
    <property type="term" value="C:membrane"/>
    <property type="evidence" value="ECO:0007669"/>
    <property type="project" value="TreeGrafter"/>
</dbReference>
<evidence type="ECO:0000256" key="2">
    <source>
        <dbReference type="ARBA" id="ARBA00022857"/>
    </source>
</evidence>
<gene>
    <name evidence="6" type="ORF">RGQ29_031577</name>
</gene>
<keyword evidence="7" id="KW-1185">Reference proteome</keyword>
<evidence type="ECO:0000256" key="4">
    <source>
        <dbReference type="RuleBase" id="RU000363"/>
    </source>
</evidence>
<feature type="transmembrane region" description="Helical" evidence="5">
    <location>
        <begin position="37"/>
        <end position="56"/>
    </location>
</feature>
<dbReference type="PANTHER" id="PTHR43490">
    <property type="entry name" value="(+)-NEOMENTHOL DEHYDROGENASE"/>
    <property type="match status" value="1"/>
</dbReference>
<dbReference type="SUPFAM" id="SSF51735">
    <property type="entry name" value="NAD(P)-binding Rossmann-fold domains"/>
    <property type="match status" value="1"/>
</dbReference>
<sequence>MEIEWVVTGLVWIRIGWFGLVWWWCVDGVVIDDGGAMEVGVVVGGEGVGLLVWVWVCCHRSGFGFVVGLGLPPGINEAVDKPNSAGYSDMIFHQLDLEDSASISSLEDFIKTQFGTLDILVIGENAKPLKELVQQTHETAENCLRTNYYGIKQLSKSLIPLLLLSNSARIVNVSSIAGQLKFISNENVRKELEDIDGLTEEKLDKVVEGFLEDVKENLIETKGWRVNFSAYFVSKAALNAYTRILASKYPKIAINSIHPRFVRTDINHNTGVMTTEEGAKGPVTLALMPEGGPSGLFFNTTEVSTF</sequence>
<dbReference type="EMBL" id="JAXUIC010000009">
    <property type="protein sequence ID" value="KAK4573680.1"/>
    <property type="molecule type" value="Genomic_DNA"/>
</dbReference>
<evidence type="ECO:0000313" key="6">
    <source>
        <dbReference type="EMBL" id="KAK4573680.1"/>
    </source>
</evidence>
<name>A0AAN7ELZ8_QUERU</name>
<dbReference type="PRINTS" id="PR00080">
    <property type="entry name" value="SDRFAMILY"/>
</dbReference>
<evidence type="ECO:0000256" key="5">
    <source>
        <dbReference type="SAM" id="Phobius"/>
    </source>
</evidence>
<dbReference type="InterPro" id="IPR002347">
    <property type="entry name" value="SDR_fam"/>
</dbReference>
<comment type="caution">
    <text evidence="6">The sequence shown here is derived from an EMBL/GenBank/DDBJ whole genome shotgun (WGS) entry which is preliminary data.</text>
</comment>
<organism evidence="6 7">
    <name type="scientific">Quercus rubra</name>
    <name type="common">Northern red oak</name>
    <name type="synonym">Quercus borealis</name>
    <dbReference type="NCBI Taxonomy" id="3512"/>
    <lineage>
        <taxon>Eukaryota</taxon>
        <taxon>Viridiplantae</taxon>
        <taxon>Streptophyta</taxon>
        <taxon>Embryophyta</taxon>
        <taxon>Tracheophyta</taxon>
        <taxon>Spermatophyta</taxon>
        <taxon>Magnoliopsida</taxon>
        <taxon>eudicotyledons</taxon>
        <taxon>Gunneridae</taxon>
        <taxon>Pentapetalae</taxon>
        <taxon>rosids</taxon>
        <taxon>fabids</taxon>
        <taxon>Fagales</taxon>
        <taxon>Fagaceae</taxon>
        <taxon>Quercus</taxon>
    </lineage>
</organism>
<keyword evidence="5" id="KW-0472">Membrane</keyword>